<dbReference type="InterPro" id="IPR042102">
    <property type="entry name" value="RNA_pol_Rpb1_3_sf"/>
</dbReference>
<dbReference type="InterPro" id="IPR045867">
    <property type="entry name" value="DNA-dir_RpoC_beta_prime"/>
</dbReference>
<evidence type="ECO:0000256" key="6">
    <source>
        <dbReference type="ARBA" id="ARBA00022723"/>
    </source>
</evidence>
<feature type="region of interest" description="Disordered" evidence="13">
    <location>
        <begin position="1"/>
        <end position="61"/>
    </location>
</feature>
<dbReference type="SUPFAM" id="SSF64484">
    <property type="entry name" value="beta and beta-prime subunits of DNA dependent RNA-polymerase"/>
    <property type="match status" value="2"/>
</dbReference>
<dbReference type="CDD" id="cd02735">
    <property type="entry name" value="RNAP_I_Rpa1_C"/>
    <property type="match status" value="2"/>
</dbReference>
<feature type="domain" description="RNA polymerase N-terminal" evidence="14">
    <location>
        <begin position="106"/>
        <end position="412"/>
    </location>
</feature>
<dbReference type="Proteomes" id="UP000266723">
    <property type="component" value="Unassembled WGS sequence"/>
</dbReference>
<evidence type="ECO:0000256" key="9">
    <source>
        <dbReference type="ARBA" id="ARBA00023163"/>
    </source>
</evidence>
<feature type="domain" description="RNA polymerase N-terminal" evidence="14">
    <location>
        <begin position="1151"/>
        <end position="1408"/>
    </location>
</feature>
<keyword evidence="6" id="KW-0479">Metal-binding</keyword>
<evidence type="ECO:0000256" key="4">
    <source>
        <dbReference type="ARBA" id="ARBA00022679"/>
    </source>
</evidence>
<reference evidence="15 16" key="1">
    <citation type="journal article" date="2020" name="BMC Genomics">
        <title>Intraspecific diversification of the crop wild relative Brassica cretica Lam. using demographic model selection.</title>
        <authorList>
            <person name="Kioukis A."/>
            <person name="Michalopoulou V.A."/>
            <person name="Briers L."/>
            <person name="Pirintsos S."/>
            <person name="Studholme D.J."/>
            <person name="Pavlidis P."/>
            <person name="Sarris P.F."/>
        </authorList>
    </citation>
    <scope>NUCLEOTIDE SEQUENCE [LARGE SCALE GENOMIC DNA]</scope>
    <source>
        <strain evidence="16">cv. PFS-1207/04</strain>
    </source>
</reference>
<dbReference type="Gene3D" id="6.10.250.2940">
    <property type="match status" value="1"/>
</dbReference>
<keyword evidence="4 12" id="KW-0808">Transferase</keyword>
<comment type="caution">
    <text evidence="15">The sequence shown here is derived from an EMBL/GenBank/DDBJ whole genome shotgun (WGS) entry which is preliminary data.</text>
</comment>
<keyword evidence="9 12" id="KW-0804">Transcription</keyword>
<dbReference type="InterPro" id="IPR015699">
    <property type="entry name" value="DNA-dir_RNA_pol1_lsu_N"/>
</dbReference>
<dbReference type="Gene3D" id="6.20.50.80">
    <property type="match status" value="1"/>
</dbReference>
<evidence type="ECO:0000256" key="3">
    <source>
        <dbReference type="ARBA" id="ARBA00022478"/>
    </source>
</evidence>
<evidence type="ECO:0000256" key="10">
    <source>
        <dbReference type="ARBA" id="ARBA00023242"/>
    </source>
</evidence>
<protein>
    <recommendedName>
        <fullName evidence="12">DNA-directed RNA polymerase subunit</fullName>
        <ecNumber evidence="12">2.7.7.6</ecNumber>
    </recommendedName>
</protein>
<evidence type="ECO:0000256" key="11">
    <source>
        <dbReference type="ARBA" id="ARBA00048552"/>
    </source>
</evidence>
<proteinExistence type="inferred from homology"/>
<dbReference type="Pfam" id="PF04998">
    <property type="entry name" value="RNA_pol_Rpb1_5"/>
    <property type="match status" value="2"/>
</dbReference>
<comment type="catalytic activity">
    <reaction evidence="11 12">
        <text>RNA(n) + a ribonucleoside 5'-triphosphate = RNA(n+1) + diphosphate</text>
        <dbReference type="Rhea" id="RHEA:21248"/>
        <dbReference type="Rhea" id="RHEA-COMP:14527"/>
        <dbReference type="Rhea" id="RHEA-COMP:17342"/>
        <dbReference type="ChEBI" id="CHEBI:33019"/>
        <dbReference type="ChEBI" id="CHEBI:61557"/>
        <dbReference type="ChEBI" id="CHEBI:140395"/>
        <dbReference type="EC" id="2.7.7.6"/>
    </reaction>
</comment>
<dbReference type="EC" id="2.7.7.6" evidence="12"/>
<evidence type="ECO:0000256" key="7">
    <source>
        <dbReference type="ARBA" id="ARBA00022833"/>
    </source>
</evidence>
<dbReference type="InterPro" id="IPR038120">
    <property type="entry name" value="Rpb1_funnel_sf"/>
</dbReference>
<dbReference type="InterPro" id="IPR007081">
    <property type="entry name" value="RNA_pol_Rpb1_5"/>
</dbReference>
<evidence type="ECO:0000256" key="1">
    <source>
        <dbReference type="ARBA" id="ARBA00004123"/>
    </source>
</evidence>
<comment type="subcellular location">
    <subcellularLocation>
        <location evidence="1">Nucleus</location>
    </subcellularLocation>
</comment>
<comment type="similarity">
    <text evidence="2 12">Belongs to the RNA polymerase beta' chain family.</text>
</comment>
<evidence type="ECO:0000259" key="14">
    <source>
        <dbReference type="SMART" id="SM00663"/>
    </source>
</evidence>
<accession>A0ABQ7AH49</accession>
<dbReference type="InterPro" id="IPR007066">
    <property type="entry name" value="RNA_pol_Rpb1_3"/>
</dbReference>
<keyword evidence="3 12" id="KW-0240">DNA-directed RNA polymerase</keyword>
<dbReference type="Gene3D" id="3.30.1490.180">
    <property type="entry name" value="RNA polymerase ii"/>
    <property type="match status" value="2"/>
</dbReference>
<dbReference type="PANTHER" id="PTHR19376:SF11">
    <property type="entry name" value="DNA-DIRECTED RNA POLYMERASE I SUBUNIT RPA1"/>
    <property type="match status" value="1"/>
</dbReference>
<dbReference type="CDD" id="cd01435">
    <property type="entry name" value="RNAP_I_RPA1_N"/>
    <property type="match status" value="1"/>
</dbReference>
<feature type="compositionally biased region" description="Acidic residues" evidence="13">
    <location>
        <begin position="979"/>
        <end position="990"/>
    </location>
</feature>
<dbReference type="InterPro" id="IPR007083">
    <property type="entry name" value="RNA_pol_Rpb1_4"/>
</dbReference>
<dbReference type="InterPro" id="IPR007080">
    <property type="entry name" value="RNA_pol_Rpb1_1"/>
</dbReference>
<evidence type="ECO:0000313" key="15">
    <source>
        <dbReference type="EMBL" id="KAF3496716.1"/>
    </source>
</evidence>
<evidence type="ECO:0000256" key="8">
    <source>
        <dbReference type="ARBA" id="ARBA00022842"/>
    </source>
</evidence>
<sequence>EEKKATDNGDNVIRGIKAKNSENIVESDDDSAIDEQSEVEDEGAKKKRGKSSKAAKEFKEHKKKTKINVLPSEVREILKDLWRNHPEFCSFISDLWQSGSEKNDYAMFFLESILVPPTKFRPPTKEGDNVMEHPQTVGLNNVLESNIALGNARTNQLEKSKIVSRWMDLQESVNVLFDSKTSSVKWIVSFTVKSQREQGTGICQVLEKKEGLFRQKMMGKRVNHACRSVISPDPYIAVNDIGIPPCFALKLTYPERVTPWNVEKLRKAIINGPDIHPGATQYSDKVSTVKLPSSRKARIAIANKLFSSRGVTTQLGKTCDIDFECKIVYRHMQDDDVFLVNRQADFKNYFGSSTYNADFDGDEMNVHFPQDEISRAEAYNIVNANNQYARPSNGDPLRALIQDHIVSSVLLTKGDTFMDKDEFNQLLFSSGVTDMVLSSFSGQSGKKVTQSASNAELLTVTPAILKPVPLWTGKQVITAVLNVITKGHPPFSVEKATKLPVDFFKRRTRESNKNKSWKHHLDEDKLLIRKNEFVRGVIDKAQFADYGLVHTVHELYGLNAAGNLLSVFSRLFTVFLQIHGFTCGVDDLIILKDVDEERTKQLQECEGVGEKVLRKTFGIDVNAQIDPQDMKSSIERILYEDGEPALASLDRRIVSELNQCSGKGVMNDLLSDGLLKTPGRNCISLMTISGAKGSKVNFQQISSHLGQQDLEGKRVPRMVSGKTLPCFHPWDWSPRAGGFISDRFLSGLKPQEYYFHCMAGREGLVDTAVKTSRTGYLQRCLMKNLESLKVNYDCTVRDADGSIIQFQYGEDGVDVHRSSFIEKFKELTLNQDMVLERCSEDMPSGFSSYITDLPITLEKRAEKFVESMPMNERIASKMVRQEDLLKLVKSKFFASLAQPGEPVGVLAAQSVGEPSTQMTLVIFLSYPEHYPKHTDITDEDWQETMKVRYLRKLEDAIQKHMTMLCRIRGIKVKKVTATQDDDDDDDDDDDAEKRKKQAADEDYEESSEDEKNETLSTSGVDDDTEMDSEDENEEVAQKTAQKVYIQNYGRIERCTLAHCGDPQVIYHGDKPKEREDISNEEKKAWPALHASAVDFSDIWEFQDKLDVRYLYSNSIHDMLNTFGVEAARETIIREINHVFKSYGILVSFRHLNLIADYMTFSGGYRPMSRFGGIAESTSPFCRMTFETATKFIVQAATYGEVDRLETPSARICLGLPALSGTGGFDLLQRIERVTPWNVEKLRQAIINGPDVHPGATHYSDKVSTMKLPPTKKARIAIARKLLSSRGVNTELGKTCDVNFECKTVYRHMQDGDVVLVNRQPTLHKPSIMAHIVRVLKGEKTLRLHYANCSTYNADFDGDEMNVHFPQDEISRSEAYNIVNANNQYARPSNGDPLRALIQDHIVSSVLLTKGDTFLDKEEFNQLLFSSGVTDMVLSSFSGRSGKKVTQSASNAELLTVTPAILKPVPLWTGKQVITAVLNEITKGHPPFSVEKSTKLPVDFFKCRTRETKSKSGESTKKSKKNDFNEDKLLIRKNEFVRGVIDKAQFADYGLVHTVHELYGPNAAGNLLSVFSRLFTVFLQVFALMKSITQGFTCGVDDLIILKDVDEKRTEQLRECEGVGEKVLRKTFGVDVNAQIDPQDMKSRIERVLYEDGELALASLDRSVDYEESDDDEKNEPSSVSGVVDPEMDDDEDEDGEVSKEDTPEEDNEDTLEAKKEVKNVQQENKKKKRQRFVSGEKDRHIFAEGKGKTFEVHFKFHKNEPHILLAQVAQKTAQKVYVQNLGKIERCTVANCGDPQVIYYGDNPKERAEISNEEKKASPALHASGVDFAGLWEFQDKLDVRYLYSNSIHDMLNTFGVEAARETIIREINHVFKSYGISVSIRHLNLIADYMTFSGGYRPMSRMGGIAESTSPFCRMTFETATKFIVQAATYGEVDRLETPSARICLGLPALTGTGCFDLLQRMDL</sequence>
<dbReference type="InterPro" id="IPR047107">
    <property type="entry name" value="DNA-dir_RNA_pol1_lsu_C"/>
</dbReference>
<feature type="region of interest" description="Disordered" evidence="13">
    <location>
        <begin position="976"/>
        <end position="1038"/>
    </location>
</feature>
<comment type="function">
    <text evidence="12">DNA-dependent RNA polymerase catalyzes the transcription of DNA into RNA using the four ribonucleoside triphosphates as substrates.</text>
</comment>
<dbReference type="Gene3D" id="1.10.274.100">
    <property type="entry name" value="RNA polymerase Rpb1, domain 3"/>
    <property type="match status" value="2"/>
</dbReference>
<feature type="region of interest" description="Disordered" evidence="13">
    <location>
        <begin position="1663"/>
        <end position="1734"/>
    </location>
</feature>
<gene>
    <name evidence="15" type="ORF">DY000_02056532</name>
</gene>
<dbReference type="Pfam" id="PF04983">
    <property type="entry name" value="RNA_pol_Rpb1_3"/>
    <property type="match status" value="2"/>
</dbReference>
<evidence type="ECO:0000256" key="13">
    <source>
        <dbReference type="SAM" id="MobiDB-lite"/>
    </source>
</evidence>
<dbReference type="Gene3D" id="2.40.40.20">
    <property type="match status" value="2"/>
</dbReference>
<dbReference type="SMART" id="SM00663">
    <property type="entry name" value="RPOLA_N"/>
    <property type="match status" value="2"/>
</dbReference>
<dbReference type="InterPro" id="IPR006592">
    <property type="entry name" value="RNA_pol_N"/>
</dbReference>
<keyword evidence="16" id="KW-1185">Reference proteome</keyword>
<evidence type="ECO:0000256" key="12">
    <source>
        <dbReference type="RuleBase" id="RU004279"/>
    </source>
</evidence>
<dbReference type="Pfam" id="PF04997">
    <property type="entry name" value="RNA_pol_Rpb1_1"/>
    <property type="match status" value="1"/>
</dbReference>
<evidence type="ECO:0000313" key="16">
    <source>
        <dbReference type="Proteomes" id="UP000266723"/>
    </source>
</evidence>
<organism evidence="15 16">
    <name type="scientific">Brassica cretica</name>
    <name type="common">Mustard</name>
    <dbReference type="NCBI Taxonomy" id="69181"/>
    <lineage>
        <taxon>Eukaryota</taxon>
        <taxon>Viridiplantae</taxon>
        <taxon>Streptophyta</taxon>
        <taxon>Embryophyta</taxon>
        <taxon>Tracheophyta</taxon>
        <taxon>Spermatophyta</taxon>
        <taxon>Magnoliopsida</taxon>
        <taxon>eudicotyledons</taxon>
        <taxon>Gunneridae</taxon>
        <taxon>Pentapetalae</taxon>
        <taxon>rosids</taxon>
        <taxon>malvids</taxon>
        <taxon>Brassicales</taxon>
        <taxon>Brassicaceae</taxon>
        <taxon>Brassiceae</taxon>
        <taxon>Brassica</taxon>
    </lineage>
</organism>
<dbReference type="InterPro" id="IPR000722">
    <property type="entry name" value="RNA_pol_asu"/>
</dbReference>
<keyword evidence="7" id="KW-0862">Zinc</keyword>
<dbReference type="EMBL" id="QGKV02002055">
    <property type="protein sequence ID" value="KAF3496716.1"/>
    <property type="molecule type" value="Genomic_DNA"/>
</dbReference>
<feature type="compositionally biased region" description="Acidic residues" evidence="13">
    <location>
        <begin position="25"/>
        <end position="41"/>
    </location>
</feature>
<dbReference type="Gene3D" id="3.30.70.2850">
    <property type="match status" value="2"/>
</dbReference>
<dbReference type="Gene3D" id="1.10.132.30">
    <property type="match status" value="1"/>
</dbReference>
<feature type="compositionally biased region" description="Acidic residues" evidence="13">
    <location>
        <begin position="1000"/>
        <end position="1011"/>
    </location>
</feature>
<keyword evidence="8" id="KW-0460">Magnesium</keyword>
<name>A0ABQ7AH49_BRACR</name>
<feature type="compositionally biased region" description="Acidic residues" evidence="13">
    <location>
        <begin position="1020"/>
        <end position="1034"/>
    </location>
</feature>
<keyword evidence="5 12" id="KW-0548">Nucleotidyltransferase</keyword>
<feature type="compositionally biased region" description="Acidic residues" evidence="13">
    <location>
        <begin position="1685"/>
        <end position="1695"/>
    </location>
</feature>
<keyword evidence="10" id="KW-0539">Nucleus</keyword>
<evidence type="ECO:0000256" key="5">
    <source>
        <dbReference type="ARBA" id="ARBA00022695"/>
    </source>
</evidence>
<dbReference type="Pfam" id="PF05000">
    <property type="entry name" value="RNA_pol_Rpb1_4"/>
    <property type="match status" value="1"/>
</dbReference>
<dbReference type="Pfam" id="PF00623">
    <property type="entry name" value="RNA_pol_Rpb1_2"/>
    <property type="match status" value="2"/>
</dbReference>
<dbReference type="PANTHER" id="PTHR19376">
    <property type="entry name" value="DNA-DIRECTED RNA POLYMERASE"/>
    <property type="match status" value="1"/>
</dbReference>
<feature type="non-terminal residue" evidence="15">
    <location>
        <position position="1"/>
    </location>
</feature>
<dbReference type="Gene3D" id="1.10.150.390">
    <property type="match status" value="2"/>
</dbReference>
<evidence type="ECO:0000256" key="2">
    <source>
        <dbReference type="ARBA" id="ARBA00006460"/>
    </source>
</evidence>